<accession>A0A0H2KTM8</accession>
<dbReference type="EMBL" id="JNBQ01000006">
    <property type="protein sequence ID" value="KLN35199.1"/>
    <property type="molecule type" value="Genomic_DNA"/>
</dbReference>
<reference evidence="2 3" key="1">
    <citation type="submission" date="2014-05" db="EMBL/GenBank/DDBJ databases">
        <title>Cellulosimicrobium funkei U11 genome.</title>
        <authorList>
            <person name="Hu C."/>
            <person name="Gong Y."/>
            <person name="Wan W."/>
            <person name="Jiang M."/>
        </authorList>
    </citation>
    <scope>NUCLEOTIDE SEQUENCE [LARGE SCALE GENOMIC DNA]</scope>
    <source>
        <strain evidence="2 3">U11</strain>
    </source>
</reference>
<protein>
    <recommendedName>
        <fullName evidence="1">Tse2 ADP-ribosyltransferase toxin domain-containing protein</fullName>
    </recommendedName>
</protein>
<sequence>MVIIYRGMKVDPAHDDQPLVEDGNGNALGVRSTGASPDVVTYQQNTQAWVAPEHLGEPQGISVAVGSGCNLPNHRRPKGAPWNGTGAAGLRVWQLDSATLTPAQLAAVAAPIPGQPHHYVVAPGEAMSLAQYQGYVAGTMGDWTFAPDPDPVCVAAVFEGAAVEPHLVRLAGGVADGDHPAELVDAIVEANRAGTGRDELIAGIESEVARAEAAGNDDGAERLRGVLDRLTGWCAPSSRIELT</sequence>
<dbReference type="Pfam" id="PF18648">
    <property type="entry name" value="ADPRTs_Tse2"/>
    <property type="match status" value="1"/>
</dbReference>
<dbReference type="AlphaFoldDB" id="A0A0H2KTM8"/>
<proteinExistence type="predicted"/>
<dbReference type="PATRIC" id="fig|264251.5.peg.1753"/>
<evidence type="ECO:0000259" key="1">
    <source>
        <dbReference type="Pfam" id="PF18648"/>
    </source>
</evidence>
<dbReference type="Proteomes" id="UP000035265">
    <property type="component" value="Unassembled WGS sequence"/>
</dbReference>
<dbReference type="InterPro" id="IPR041018">
    <property type="entry name" value="ADPRTs_Tse2"/>
</dbReference>
<dbReference type="STRING" id="264251.FB00_08625"/>
<comment type="caution">
    <text evidence="2">The sequence shown here is derived from an EMBL/GenBank/DDBJ whole genome shotgun (WGS) entry which is preliminary data.</text>
</comment>
<dbReference type="RefSeq" id="WP_047232453.1">
    <property type="nucleotide sequence ID" value="NZ_JNBQ01000006.1"/>
</dbReference>
<keyword evidence="3" id="KW-1185">Reference proteome</keyword>
<name>A0A0H2KTM8_9MICO</name>
<feature type="domain" description="Tse2 ADP-ribosyltransferase toxin" evidence="1">
    <location>
        <begin position="38"/>
        <end position="137"/>
    </location>
</feature>
<organism evidence="2 3">
    <name type="scientific">Cellulosimicrobium funkei</name>
    <dbReference type="NCBI Taxonomy" id="264251"/>
    <lineage>
        <taxon>Bacteria</taxon>
        <taxon>Bacillati</taxon>
        <taxon>Actinomycetota</taxon>
        <taxon>Actinomycetes</taxon>
        <taxon>Micrococcales</taxon>
        <taxon>Promicromonosporaceae</taxon>
        <taxon>Cellulosimicrobium</taxon>
    </lineage>
</organism>
<gene>
    <name evidence="2" type="ORF">FB00_08625</name>
</gene>
<evidence type="ECO:0000313" key="2">
    <source>
        <dbReference type="EMBL" id="KLN35199.1"/>
    </source>
</evidence>
<evidence type="ECO:0000313" key="3">
    <source>
        <dbReference type="Proteomes" id="UP000035265"/>
    </source>
</evidence>